<protein>
    <submittedName>
        <fullName evidence="2">Putative ATPase</fullName>
    </submittedName>
</protein>
<dbReference type="PANTHER" id="PTHR47691">
    <property type="entry name" value="REGULATOR-RELATED"/>
    <property type="match status" value="1"/>
</dbReference>
<reference evidence="2 3" key="1">
    <citation type="submission" date="2018-08" db="EMBL/GenBank/DDBJ databases">
        <title>Genomic Encyclopedia of Archaeal and Bacterial Type Strains, Phase II (KMG-II): from individual species to whole genera.</title>
        <authorList>
            <person name="Goeker M."/>
        </authorList>
    </citation>
    <scope>NUCLEOTIDE SEQUENCE [LARGE SCALE GENOMIC DNA]</scope>
    <source>
        <strain evidence="2 3">DSM 45791</strain>
    </source>
</reference>
<feature type="region of interest" description="Disordered" evidence="1">
    <location>
        <begin position="761"/>
        <end position="785"/>
    </location>
</feature>
<keyword evidence="3" id="KW-1185">Reference proteome</keyword>
<evidence type="ECO:0000313" key="3">
    <source>
        <dbReference type="Proteomes" id="UP000256269"/>
    </source>
</evidence>
<dbReference type="RefSeq" id="WP_281283116.1">
    <property type="nucleotide sequence ID" value="NZ_CP144375.1"/>
</dbReference>
<dbReference type="AlphaFoldDB" id="A0A3E0HR88"/>
<dbReference type="PANTHER" id="PTHR47691:SF3">
    <property type="entry name" value="HTH-TYPE TRANSCRIPTIONAL REGULATOR RV0890C-RELATED"/>
    <property type="match status" value="1"/>
</dbReference>
<feature type="compositionally biased region" description="Basic and acidic residues" evidence="1">
    <location>
        <begin position="761"/>
        <end position="770"/>
    </location>
</feature>
<organism evidence="2 3">
    <name type="scientific">Kutzneria buriramensis</name>
    <dbReference type="NCBI Taxonomy" id="1045776"/>
    <lineage>
        <taxon>Bacteria</taxon>
        <taxon>Bacillati</taxon>
        <taxon>Actinomycetota</taxon>
        <taxon>Actinomycetes</taxon>
        <taxon>Pseudonocardiales</taxon>
        <taxon>Pseudonocardiaceae</taxon>
        <taxon>Kutzneria</taxon>
    </lineage>
</organism>
<name>A0A3E0HR88_9PSEU</name>
<evidence type="ECO:0000313" key="2">
    <source>
        <dbReference type="EMBL" id="REH48505.1"/>
    </source>
</evidence>
<sequence length="785" mass="85144">MLADELGVEPGAELQAIRRQVLSGPPAPEVEPVAAPVVPRQLPVDIADFTGRADELARIAASTAPIVALAGKPGAGKSALAIHSGLRLRARFADGELYVDLRGSDSTPRQSIEVLGQFLRALGVGESAVPDTLDERAALYRSLLADRTLLVLLDNAADEPQVRPLLPSGPNCLCLITSRSRLSALAGADHIDVHTLSEPDALDLLARLVGGGRTTRESEQAAEIVRLCGRLPLAVRVAGARLAARPDWPLARLAERLGEQRRVLNELRVGDLEVRGSLNLSYQALPERERLALRRLGWLGTPDFSVWLLAVLTGATVPDAEDIAESLVDAQLVDITARDGVGGGRYRLHDLTRVFAWERAEDEEGSADLVAAVAQVAECGMGLVNHASGGTPVRLLSSVLSTGFRLDVSDYVSEAPPLAWFDAEQAALVHVVERASELHLAGVAARLATALCSSSFAISNHFTQWWRTHTAALQAARRADDVASQGLLLVGLGWLRSEQDRLDEAIDYYDQALAAFEQVHDERGSMATQLMLSSAQRELGRLTAALRTIEQAWPALMTATDPEAIPRAHHIRGTILTELGRLPEALRFCDQAVAAYDAIGDLHGVALALRSTGIVHRAADRLDQAATCCERALAILRPIDDHLMTAYAVQALAKVRIRQGTGWDMRESLTQAHRTCHDMQDGFGQALMLRTLGELELAVGRPANAVEHLENSMRWWTALSLPLWHARCQRDLAHALRALGRDGEADLVHAEAMAVFLRHESREAREEPKARKPFPAPLRDSAQFL</sequence>
<dbReference type="Proteomes" id="UP000256269">
    <property type="component" value="Unassembled WGS sequence"/>
</dbReference>
<dbReference type="Gene3D" id="3.40.50.300">
    <property type="entry name" value="P-loop containing nucleotide triphosphate hydrolases"/>
    <property type="match status" value="1"/>
</dbReference>
<dbReference type="SMART" id="SM00028">
    <property type="entry name" value="TPR"/>
    <property type="match status" value="3"/>
</dbReference>
<dbReference type="SUPFAM" id="SSF52540">
    <property type="entry name" value="P-loop containing nucleoside triphosphate hydrolases"/>
    <property type="match status" value="1"/>
</dbReference>
<dbReference type="InterPro" id="IPR042197">
    <property type="entry name" value="Apaf_helical"/>
</dbReference>
<dbReference type="EMBL" id="QUNO01000005">
    <property type="protein sequence ID" value="REH48505.1"/>
    <property type="molecule type" value="Genomic_DNA"/>
</dbReference>
<dbReference type="InterPro" id="IPR011990">
    <property type="entry name" value="TPR-like_helical_dom_sf"/>
</dbReference>
<dbReference type="InterPro" id="IPR027417">
    <property type="entry name" value="P-loop_NTPase"/>
</dbReference>
<dbReference type="Gene3D" id="1.25.40.10">
    <property type="entry name" value="Tetratricopeptide repeat domain"/>
    <property type="match status" value="3"/>
</dbReference>
<dbReference type="InterPro" id="IPR019734">
    <property type="entry name" value="TPR_rpt"/>
</dbReference>
<proteinExistence type="predicted"/>
<dbReference type="SUPFAM" id="SSF48452">
    <property type="entry name" value="TPR-like"/>
    <property type="match status" value="2"/>
</dbReference>
<dbReference type="Pfam" id="PF13424">
    <property type="entry name" value="TPR_12"/>
    <property type="match status" value="2"/>
</dbReference>
<dbReference type="Pfam" id="PF13176">
    <property type="entry name" value="TPR_7"/>
    <property type="match status" value="1"/>
</dbReference>
<dbReference type="GO" id="GO:0043531">
    <property type="term" value="F:ADP binding"/>
    <property type="evidence" value="ECO:0007669"/>
    <property type="project" value="InterPro"/>
</dbReference>
<accession>A0A3E0HR88</accession>
<evidence type="ECO:0000256" key="1">
    <source>
        <dbReference type="SAM" id="MobiDB-lite"/>
    </source>
</evidence>
<comment type="caution">
    <text evidence="2">The sequence shown here is derived from an EMBL/GenBank/DDBJ whole genome shotgun (WGS) entry which is preliminary data.</text>
</comment>
<gene>
    <name evidence="2" type="ORF">BCF44_105364</name>
</gene>
<dbReference type="Gene3D" id="1.10.8.430">
    <property type="entry name" value="Helical domain of apoptotic protease-activating factors"/>
    <property type="match status" value="1"/>
</dbReference>
<dbReference type="PRINTS" id="PR00364">
    <property type="entry name" value="DISEASERSIST"/>
</dbReference>